<dbReference type="Proteomes" id="UP000799429">
    <property type="component" value="Unassembled WGS sequence"/>
</dbReference>
<accession>A0A9P4SB03</accession>
<proteinExistence type="predicted"/>
<evidence type="ECO:0000313" key="2">
    <source>
        <dbReference type="EMBL" id="KAF2838445.1"/>
    </source>
</evidence>
<protein>
    <submittedName>
        <fullName evidence="2">DUF1754-domain-containing protein</fullName>
    </submittedName>
</protein>
<dbReference type="PANTHER" id="PTHR13282:SF6">
    <property type="entry name" value="PROTEIN FAM32A"/>
    <property type="match status" value="1"/>
</dbReference>
<dbReference type="Pfam" id="PF08555">
    <property type="entry name" value="FAM32A"/>
    <property type="match status" value="1"/>
</dbReference>
<organism evidence="2 3">
    <name type="scientific">Patellaria atrata CBS 101060</name>
    <dbReference type="NCBI Taxonomy" id="1346257"/>
    <lineage>
        <taxon>Eukaryota</taxon>
        <taxon>Fungi</taxon>
        <taxon>Dikarya</taxon>
        <taxon>Ascomycota</taxon>
        <taxon>Pezizomycotina</taxon>
        <taxon>Dothideomycetes</taxon>
        <taxon>Dothideomycetes incertae sedis</taxon>
        <taxon>Patellariales</taxon>
        <taxon>Patellariaceae</taxon>
        <taxon>Patellaria</taxon>
    </lineage>
</organism>
<feature type="region of interest" description="Disordered" evidence="1">
    <location>
        <begin position="1"/>
        <end position="64"/>
    </location>
</feature>
<comment type="caution">
    <text evidence="2">The sequence shown here is derived from an EMBL/GenBank/DDBJ whole genome shotgun (WGS) entry which is preliminary data.</text>
</comment>
<reference evidence="2" key="1">
    <citation type="journal article" date="2020" name="Stud. Mycol.">
        <title>101 Dothideomycetes genomes: a test case for predicting lifestyles and emergence of pathogens.</title>
        <authorList>
            <person name="Haridas S."/>
            <person name="Albert R."/>
            <person name="Binder M."/>
            <person name="Bloem J."/>
            <person name="Labutti K."/>
            <person name="Salamov A."/>
            <person name="Andreopoulos B."/>
            <person name="Baker S."/>
            <person name="Barry K."/>
            <person name="Bills G."/>
            <person name="Bluhm B."/>
            <person name="Cannon C."/>
            <person name="Castanera R."/>
            <person name="Culley D."/>
            <person name="Daum C."/>
            <person name="Ezra D."/>
            <person name="Gonzalez J."/>
            <person name="Henrissat B."/>
            <person name="Kuo A."/>
            <person name="Liang C."/>
            <person name="Lipzen A."/>
            <person name="Lutzoni F."/>
            <person name="Magnuson J."/>
            <person name="Mondo S."/>
            <person name="Nolan M."/>
            <person name="Ohm R."/>
            <person name="Pangilinan J."/>
            <person name="Park H.-J."/>
            <person name="Ramirez L."/>
            <person name="Alfaro M."/>
            <person name="Sun H."/>
            <person name="Tritt A."/>
            <person name="Yoshinaga Y."/>
            <person name="Zwiers L.-H."/>
            <person name="Turgeon B."/>
            <person name="Goodwin S."/>
            <person name="Spatafora J."/>
            <person name="Crous P."/>
            <person name="Grigoriev I."/>
        </authorList>
    </citation>
    <scope>NUCLEOTIDE SEQUENCE</scope>
    <source>
        <strain evidence="2">CBS 101060</strain>
    </source>
</reference>
<dbReference type="AlphaFoldDB" id="A0A9P4SB03"/>
<dbReference type="EMBL" id="MU006097">
    <property type="protein sequence ID" value="KAF2838445.1"/>
    <property type="molecule type" value="Genomic_DNA"/>
</dbReference>
<name>A0A9P4SB03_9PEZI</name>
<dbReference type="InterPro" id="IPR013865">
    <property type="entry name" value="FAM32A"/>
</dbReference>
<feature type="region of interest" description="Disordered" evidence="1">
    <location>
        <begin position="90"/>
        <end position="122"/>
    </location>
</feature>
<evidence type="ECO:0000313" key="3">
    <source>
        <dbReference type="Proteomes" id="UP000799429"/>
    </source>
</evidence>
<dbReference type="PANTHER" id="PTHR13282">
    <property type="entry name" value="PROTEIN FAM32A"/>
    <property type="match status" value="1"/>
</dbReference>
<dbReference type="GO" id="GO:0005730">
    <property type="term" value="C:nucleolus"/>
    <property type="evidence" value="ECO:0007669"/>
    <property type="project" value="TreeGrafter"/>
</dbReference>
<evidence type="ECO:0000256" key="1">
    <source>
        <dbReference type="SAM" id="MobiDB-lite"/>
    </source>
</evidence>
<keyword evidence="3" id="KW-1185">Reference proteome</keyword>
<dbReference type="OrthoDB" id="205403at2759"/>
<feature type="compositionally biased region" description="Basic and acidic residues" evidence="1">
    <location>
        <begin position="52"/>
        <end position="64"/>
    </location>
</feature>
<sequence>MPGSEYSAVSGGVLKLKGAGIEKKRKKKKVGPQETSTARVGSPKAESEITESPEKEHKTMSGIRDHVDEIDDSIGDSKYGKAVDGAAIEGHKHEHLTDSMKNDIEQTKGKTEAERNYEERRRRRLEERLRREGGKTHKERVEELNRYLSSLSEHHDMPRIGPG</sequence>
<gene>
    <name evidence="2" type="ORF">M501DRAFT_1011977</name>
</gene>